<sequence length="25" mass="2892">MVGRRSLSSTRRLDHDFSFLGRLQG</sequence>
<evidence type="ECO:0000313" key="1">
    <source>
        <dbReference type="EMBL" id="JAE11938.1"/>
    </source>
</evidence>
<proteinExistence type="predicted"/>
<dbReference type="AlphaFoldDB" id="A0A0A9FUF1"/>
<name>A0A0A9FUF1_ARUDO</name>
<protein>
    <submittedName>
        <fullName evidence="1">Uncharacterized protein</fullName>
    </submittedName>
</protein>
<reference evidence="1" key="2">
    <citation type="journal article" date="2015" name="Data Brief">
        <title>Shoot transcriptome of the giant reed, Arundo donax.</title>
        <authorList>
            <person name="Barrero R.A."/>
            <person name="Guerrero F.D."/>
            <person name="Moolhuijzen P."/>
            <person name="Goolsby J.A."/>
            <person name="Tidwell J."/>
            <person name="Bellgard S.E."/>
            <person name="Bellgard M.I."/>
        </authorList>
    </citation>
    <scope>NUCLEOTIDE SEQUENCE</scope>
    <source>
        <tissue evidence="1">Shoot tissue taken approximately 20 cm above the soil surface</tissue>
    </source>
</reference>
<organism evidence="1">
    <name type="scientific">Arundo donax</name>
    <name type="common">Giant reed</name>
    <name type="synonym">Donax arundinaceus</name>
    <dbReference type="NCBI Taxonomy" id="35708"/>
    <lineage>
        <taxon>Eukaryota</taxon>
        <taxon>Viridiplantae</taxon>
        <taxon>Streptophyta</taxon>
        <taxon>Embryophyta</taxon>
        <taxon>Tracheophyta</taxon>
        <taxon>Spermatophyta</taxon>
        <taxon>Magnoliopsida</taxon>
        <taxon>Liliopsida</taxon>
        <taxon>Poales</taxon>
        <taxon>Poaceae</taxon>
        <taxon>PACMAD clade</taxon>
        <taxon>Arundinoideae</taxon>
        <taxon>Arundineae</taxon>
        <taxon>Arundo</taxon>
    </lineage>
</organism>
<reference evidence="1" key="1">
    <citation type="submission" date="2014-09" db="EMBL/GenBank/DDBJ databases">
        <authorList>
            <person name="Magalhaes I.L.F."/>
            <person name="Oliveira U."/>
            <person name="Santos F.R."/>
            <person name="Vidigal T.H.D.A."/>
            <person name="Brescovit A.D."/>
            <person name="Santos A.J."/>
        </authorList>
    </citation>
    <scope>NUCLEOTIDE SEQUENCE</scope>
    <source>
        <tissue evidence="1">Shoot tissue taken approximately 20 cm above the soil surface</tissue>
    </source>
</reference>
<dbReference type="EMBL" id="GBRH01185958">
    <property type="protein sequence ID" value="JAE11938.1"/>
    <property type="molecule type" value="Transcribed_RNA"/>
</dbReference>
<accession>A0A0A9FUF1</accession>